<name>A0A0A9XT37_LYGHE</name>
<dbReference type="PANTHER" id="PTHR10210:SF111">
    <property type="entry name" value="PYROPHOSPHOKINASE, PUTATIVE-RELATED"/>
    <property type="match status" value="1"/>
</dbReference>
<dbReference type="GO" id="GO:0004749">
    <property type="term" value="F:ribose phosphate diphosphokinase activity"/>
    <property type="evidence" value="ECO:0007669"/>
    <property type="project" value="TreeGrafter"/>
</dbReference>
<dbReference type="FunFam" id="3.40.50.2020:FF:000014">
    <property type="entry name" value="Ribose-phosphate pyrophosphokinase 1"/>
    <property type="match status" value="1"/>
</dbReference>
<reference evidence="4" key="1">
    <citation type="journal article" date="2014" name="PLoS ONE">
        <title>Transcriptome-Based Identification of ABC Transporters in the Western Tarnished Plant Bug Lygus hesperus.</title>
        <authorList>
            <person name="Hull J.J."/>
            <person name="Chaney K."/>
            <person name="Geib S.M."/>
            <person name="Fabrick J.A."/>
            <person name="Brent C.S."/>
            <person name="Walsh D."/>
            <person name="Lavine L.C."/>
        </authorList>
    </citation>
    <scope>NUCLEOTIDE SEQUENCE</scope>
</reference>
<evidence type="ECO:0000256" key="2">
    <source>
        <dbReference type="ARBA" id="ARBA00022727"/>
    </source>
</evidence>
<dbReference type="SUPFAM" id="SSF53271">
    <property type="entry name" value="PRTase-like"/>
    <property type="match status" value="1"/>
</dbReference>
<gene>
    <name evidence="4" type="primary">prs_2</name>
    <name evidence="5" type="synonym">prs_0</name>
    <name evidence="4" type="ORF">CM83_60494</name>
    <name evidence="5" type="ORF">g.1648</name>
</gene>
<feature type="domain" description="Ribose-phosphate pyrophosphokinase N-terminal" evidence="3">
    <location>
        <begin position="131"/>
        <end position="241"/>
    </location>
</feature>
<proteinExistence type="inferred from homology"/>
<organism evidence="4">
    <name type="scientific">Lygus hesperus</name>
    <name type="common">Western plant bug</name>
    <dbReference type="NCBI Taxonomy" id="30085"/>
    <lineage>
        <taxon>Eukaryota</taxon>
        <taxon>Metazoa</taxon>
        <taxon>Ecdysozoa</taxon>
        <taxon>Arthropoda</taxon>
        <taxon>Hexapoda</taxon>
        <taxon>Insecta</taxon>
        <taxon>Pterygota</taxon>
        <taxon>Neoptera</taxon>
        <taxon>Paraneoptera</taxon>
        <taxon>Hemiptera</taxon>
        <taxon>Heteroptera</taxon>
        <taxon>Panheteroptera</taxon>
        <taxon>Cimicomorpha</taxon>
        <taxon>Miridae</taxon>
        <taxon>Mirini</taxon>
        <taxon>Lygus</taxon>
    </lineage>
</organism>
<dbReference type="PANTHER" id="PTHR10210">
    <property type="entry name" value="RIBOSE-PHOSPHATE DIPHOSPHOKINASE FAMILY MEMBER"/>
    <property type="match status" value="1"/>
</dbReference>
<dbReference type="EMBL" id="GBHO01020793">
    <property type="protein sequence ID" value="JAG22811.1"/>
    <property type="molecule type" value="Transcribed_RNA"/>
</dbReference>
<dbReference type="InterPro" id="IPR029057">
    <property type="entry name" value="PRTase-like"/>
</dbReference>
<accession>A0A0A9XT37</accession>
<dbReference type="GO" id="GO:0006164">
    <property type="term" value="P:purine nucleotide biosynthetic process"/>
    <property type="evidence" value="ECO:0007669"/>
    <property type="project" value="TreeGrafter"/>
</dbReference>
<dbReference type="Pfam" id="PF13793">
    <property type="entry name" value="Pribosyltran_N"/>
    <property type="match status" value="1"/>
</dbReference>
<sequence>MYIPSIYLQVESVMRYRALNLLAFRKIMRKFLDRCACDRLHLQQCVLHVDRLIVKSNVAQPTIDLRGMALELIAIYGTVFKLNYEDAVKALAQYCARTGLNTPRILPHSHAFYFTNVFPHHERAGEFALRVLAGSVSLFTSKMITEVLQCSPMPDAPCCGRFANGEISVHLPVAVRGDDVFLVQSMAADPERGLSNADTVMELVLMIHASQLAGAARITAVVPYLAYTRNVASMAALAEVIECMKCHGVITVDMVSDQV</sequence>
<dbReference type="GO" id="GO:0006015">
    <property type="term" value="P:5-phosphoribose 1-diphosphate biosynthetic process"/>
    <property type="evidence" value="ECO:0007669"/>
    <property type="project" value="TreeGrafter"/>
</dbReference>
<dbReference type="GO" id="GO:0005737">
    <property type="term" value="C:cytoplasm"/>
    <property type="evidence" value="ECO:0007669"/>
    <property type="project" value="TreeGrafter"/>
</dbReference>
<evidence type="ECO:0000259" key="3">
    <source>
        <dbReference type="Pfam" id="PF13793"/>
    </source>
</evidence>
<dbReference type="Gene3D" id="3.40.50.2020">
    <property type="match status" value="1"/>
</dbReference>
<keyword evidence="2" id="KW-0545">Nucleotide biosynthesis</keyword>
<evidence type="ECO:0000313" key="4">
    <source>
        <dbReference type="EMBL" id="JAG22811.1"/>
    </source>
</evidence>
<reference evidence="4" key="2">
    <citation type="submission" date="2014-07" db="EMBL/GenBank/DDBJ databases">
        <authorList>
            <person name="Hull J."/>
        </authorList>
    </citation>
    <scope>NUCLEOTIDE SEQUENCE</scope>
</reference>
<dbReference type="EMBL" id="GDHC01001575">
    <property type="protein sequence ID" value="JAQ17054.1"/>
    <property type="molecule type" value="Transcribed_RNA"/>
</dbReference>
<comment type="similarity">
    <text evidence="1">Belongs to the ribose-phosphate pyrophosphokinase family.</text>
</comment>
<dbReference type="AlphaFoldDB" id="A0A0A9XT37"/>
<keyword evidence="4" id="KW-0418">Kinase</keyword>
<evidence type="ECO:0000256" key="1">
    <source>
        <dbReference type="ARBA" id="ARBA00006478"/>
    </source>
</evidence>
<keyword evidence="4" id="KW-0808">Transferase</keyword>
<protein>
    <submittedName>
        <fullName evidence="4">Ribose-phosphate pyrophosphokinase</fullName>
    </submittedName>
</protein>
<dbReference type="GO" id="GO:0000287">
    <property type="term" value="F:magnesium ion binding"/>
    <property type="evidence" value="ECO:0007669"/>
    <property type="project" value="InterPro"/>
</dbReference>
<dbReference type="SMART" id="SM01400">
    <property type="entry name" value="Pribosyltran_N"/>
    <property type="match status" value="1"/>
</dbReference>
<reference evidence="5" key="3">
    <citation type="journal article" date="2016" name="Gigascience">
        <title>De novo construction of an expanded transcriptome assembly for the western tarnished plant bug, Lygus hesperus.</title>
        <authorList>
            <person name="Tassone E.E."/>
            <person name="Geib S.M."/>
            <person name="Hall B."/>
            <person name="Fabrick J.A."/>
            <person name="Brent C.S."/>
            <person name="Hull J.J."/>
        </authorList>
    </citation>
    <scope>NUCLEOTIDE SEQUENCE</scope>
</reference>
<dbReference type="InterPro" id="IPR029099">
    <property type="entry name" value="Pribosyltran_N"/>
</dbReference>
<dbReference type="GO" id="GO:0002189">
    <property type="term" value="C:ribose phosphate diphosphokinase complex"/>
    <property type="evidence" value="ECO:0007669"/>
    <property type="project" value="TreeGrafter"/>
</dbReference>
<dbReference type="InterPro" id="IPR005946">
    <property type="entry name" value="Rib-P_diPkinase"/>
</dbReference>
<dbReference type="GO" id="GO:0016301">
    <property type="term" value="F:kinase activity"/>
    <property type="evidence" value="ECO:0007669"/>
    <property type="project" value="UniProtKB-KW"/>
</dbReference>
<evidence type="ECO:0000313" key="5">
    <source>
        <dbReference type="EMBL" id="JAQ17054.1"/>
    </source>
</evidence>